<sequence length="76" mass="8370">MNGLAWFVRSVRMGDTHLSDAIWDGGRVRPVCAPGERFSPLNHLPLLDLVYDDQPCAECRAAASGHPARPSWAVVR</sequence>
<evidence type="ECO:0000313" key="1">
    <source>
        <dbReference type="EMBL" id="ASO18695.1"/>
    </source>
</evidence>
<dbReference type="EMBL" id="CP022521">
    <property type="protein sequence ID" value="ASO18695.1"/>
    <property type="molecule type" value="Genomic_DNA"/>
</dbReference>
<name>A0A221VYT2_9PSEU</name>
<reference evidence="1 2" key="1">
    <citation type="submission" date="2017-07" db="EMBL/GenBank/DDBJ databases">
        <title>Complete genome sequence of Actinoalloteichus hoggarensis DSM 45943, type strain of Actinoalloteichus hoggarensis.</title>
        <authorList>
            <person name="Ruckert C."/>
            <person name="Nouioui I."/>
            <person name="Willmese J."/>
            <person name="van Wezel G."/>
            <person name="Klenk H.-P."/>
            <person name="Kalinowski J."/>
            <person name="Zotchev S.B."/>
        </authorList>
    </citation>
    <scope>NUCLEOTIDE SEQUENCE [LARGE SCALE GENOMIC DNA]</scope>
    <source>
        <strain evidence="1 2">DSM 45943</strain>
    </source>
</reference>
<dbReference type="Proteomes" id="UP000204221">
    <property type="component" value="Chromosome"/>
</dbReference>
<proteinExistence type="predicted"/>
<organism evidence="1 2">
    <name type="scientific">Actinoalloteichus hoggarensis</name>
    <dbReference type="NCBI Taxonomy" id="1470176"/>
    <lineage>
        <taxon>Bacteria</taxon>
        <taxon>Bacillati</taxon>
        <taxon>Actinomycetota</taxon>
        <taxon>Actinomycetes</taxon>
        <taxon>Pseudonocardiales</taxon>
        <taxon>Pseudonocardiaceae</taxon>
        <taxon>Actinoalloteichus</taxon>
    </lineage>
</organism>
<dbReference type="AlphaFoldDB" id="A0A221VYT2"/>
<protein>
    <submittedName>
        <fullName evidence="1">Uncharacterized protein</fullName>
    </submittedName>
</protein>
<gene>
    <name evidence="1" type="ORF">AHOG_05210</name>
</gene>
<evidence type="ECO:0000313" key="2">
    <source>
        <dbReference type="Proteomes" id="UP000204221"/>
    </source>
</evidence>
<keyword evidence="2" id="KW-1185">Reference proteome</keyword>
<accession>A0A221VYT2</accession>
<dbReference type="KEGG" id="ahg:AHOG_05210"/>